<dbReference type="Gene3D" id="3.60.21.10">
    <property type="match status" value="1"/>
</dbReference>
<evidence type="ECO:0000256" key="1">
    <source>
        <dbReference type="ARBA" id="ARBA00022723"/>
    </source>
</evidence>
<dbReference type="RefSeq" id="WP_051312662.1">
    <property type="nucleotide sequence ID" value="NZ_BNAP01000042.1"/>
</dbReference>
<dbReference type="InterPro" id="IPR026575">
    <property type="entry name" value="GpdQ/CpdA-like"/>
</dbReference>
<evidence type="ECO:0000256" key="2">
    <source>
        <dbReference type="ARBA" id="ARBA00022801"/>
    </source>
</evidence>
<comment type="similarity">
    <text evidence="4">Belongs to the cyclic nucleotide phosphodiesterase class-III family.</text>
</comment>
<keyword evidence="3" id="KW-0408">Iron</keyword>
<reference evidence="6" key="2">
    <citation type="submission" date="2020-09" db="EMBL/GenBank/DDBJ databases">
        <authorList>
            <person name="Sun Q."/>
            <person name="Zhou Y."/>
        </authorList>
    </citation>
    <scope>NUCLEOTIDE SEQUENCE</scope>
    <source>
        <strain evidence="6">CGMCC 1.7081</strain>
    </source>
</reference>
<evidence type="ECO:0000256" key="3">
    <source>
        <dbReference type="ARBA" id="ARBA00023004"/>
    </source>
</evidence>
<dbReference type="PANTHER" id="PTHR42988">
    <property type="entry name" value="PHOSPHOHYDROLASE"/>
    <property type="match status" value="1"/>
</dbReference>
<name>A0A8J3HBF9_9RHOB</name>
<dbReference type="GO" id="GO:0046872">
    <property type="term" value="F:metal ion binding"/>
    <property type="evidence" value="ECO:0007669"/>
    <property type="project" value="UniProtKB-KW"/>
</dbReference>
<keyword evidence="1" id="KW-0479">Metal-binding</keyword>
<dbReference type="Pfam" id="PF00149">
    <property type="entry name" value="Metallophos"/>
    <property type="match status" value="1"/>
</dbReference>
<sequence length="273" mass="30207">MTLKLVIMSDLHLVPEGEISNTLDTAERLRQAVDSVNARHADADMVILAGDLADLGEAEAYARLPDLIAPLAMDTHLMLGNHDDRPTFLEVFGGGYADENGFVQKVVDTKGFRIIMLDSTEPGLVGGRICDSRLAWLQARLDEAKNMPVIVVLHHHVARLQTQVDRIRLEQPEKLLAVLKTHPDIRHVISGHVHITTTAIWQGIPFTTIAGGHYSAKLHLESAPGHVKLVDGPGQYGVVLADDEACLVHFENFIDGHHEIHRENFGRLRAPRR</sequence>
<keyword evidence="2" id="KW-0378">Hydrolase</keyword>
<proteinExistence type="inferred from homology"/>
<dbReference type="InterPro" id="IPR029052">
    <property type="entry name" value="Metallo-depent_PP-like"/>
</dbReference>
<evidence type="ECO:0000313" key="7">
    <source>
        <dbReference type="Proteomes" id="UP000611500"/>
    </source>
</evidence>
<protein>
    <submittedName>
        <fullName evidence="6">3',5'-cyclic adenosine monophosphate phosphodiesterase CpdA</fullName>
    </submittedName>
</protein>
<dbReference type="CDD" id="cd07402">
    <property type="entry name" value="MPP_GpdQ"/>
    <property type="match status" value="1"/>
</dbReference>
<keyword evidence="7" id="KW-1185">Reference proteome</keyword>
<evidence type="ECO:0000256" key="4">
    <source>
        <dbReference type="ARBA" id="ARBA00025742"/>
    </source>
</evidence>
<reference evidence="6" key="1">
    <citation type="journal article" date="2014" name="Int. J. Syst. Evol. Microbiol.">
        <title>Complete genome sequence of Corynebacterium casei LMG S-19264T (=DSM 44701T), isolated from a smear-ripened cheese.</title>
        <authorList>
            <consortium name="US DOE Joint Genome Institute (JGI-PGF)"/>
            <person name="Walter F."/>
            <person name="Albersmeier A."/>
            <person name="Kalinowski J."/>
            <person name="Ruckert C."/>
        </authorList>
    </citation>
    <scope>NUCLEOTIDE SEQUENCE</scope>
    <source>
        <strain evidence="6">CGMCC 1.7081</strain>
    </source>
</reference>
<dbReference type="PANTHER" id="PTHR42988:SF2">
    <property type="entry name" value="CYCLIC NUCLEOTIDE PHOSPHODIESTERASE CBUA0032-RELATED"/>
    <property type="match status" value="1"/>
</dbReference>
<gene>
    <name evidence="6" type="primary">cpdA</name>
    <name evidence="6" type="ORF">GCM10010961_42720</name>
</gene>
<comment type="caution">
    <text evidence="6">The sequence shown here is derived from an EMBL/GenBank/DDBJ whole genome shotgun (WGS) entry which is preliminary data.</text>
</comment>
<dbReference type="Proteomes" id="UP000611500">
    <property type="component" value="Unassembled WGS sequence"/>
</dbReference>
<evidence type="ECO:0000313" key="6">
    <source>
        <dbReference type="EMBL" id="GHH04376.1"/>
    </source>
</evidence>
<dbReference type="InterPro" id="IPR050884">
    <property type="entry name" value="CNP_phosphodiesterase-III"/>
</dbReference>
<dbReference type="AlphaFoldDB" id="A0A8J3HBF9"/>
<evidence type="ECO:0000259" key="5">
    <source>
        <dbReference type="Pfam" id="PF00149"/>
    </source>
</evidence>
<organism evidence="6 7">
    <name type="scientific">Pseudodonghicola xiamenensis</name>
    <dbReference type="NCBI Taxonomy" id="337702"/>
    <lineage>
        <taxon>Bacteria</taxon>
        <taxon>Pseudomonadati</taxon>
        <taxon>Pseudomonadota</taxon>
        <taxon>Alphaproteobacteria</taxon>
        <taxon>Rhodobacterales</taxon>
        <taxon>Paracoccaceae</taxon>
        <taxon>Pseudodonghicola</taxon>
    </lineage>
</organism>
<dbReference type="InterPro" id="IPR004843">
    <property type="entry name" value="Calcineurin-like_PHP"/>
</dbReference>
<dbReference type="SUPFAM" id="SSF56300">
    <property type="entry name" value="Metallo-dependent phosphatases"/>
    <property type="match status" value="1"/>
</dbReference>
<dbReference type="GO" id="GO:0004112">
    <property type="term" value="F:cyclic-nucleotide phosphodiesterase activity"/>
    <property type="evidence" value="ECO:0007669"/>
    <property type="project" value="InterPro"/>
</dbReference>
<feature type="domain" description="Calcineurin-like phosphoesterase" evidence="5">
    <location>
        <begin position="4"/>
        <end position="195"/>
    </location>
</feature>
<dbReference type="EMBL" id="BNAP01000042">
    <property type="protein sequence ID" value="GHH04376.1"/>
    <property type="molecule type" value="Genomic_DNA"/>
</dbReference>
<accession>A0A8J3HBF9</accession>